<comment type="caution">
    <text evidence="3">The sequence shown here is derived from an EMBL/GenBank/DDBJ whole genome shotgun (WGS) entry which is preliminary data.</text>
</comment>
<reference evidence="3 4" key="1">
    <citation type="submission" date="2024-02" db="EMBL/GenBank/DDBJ databases">
        <title>A draft genome for the cacao thread blight pathogen Marasmius crinis-equi.</title>
        <authorList>
            <person name="Cohen S.P."/>
            <person name="Baruah I.K."/>
            <person name="Amoako-Attah I."/>
            <person name="Bukari Y."/>
            <person name="Meinhardt L.W."/>
            <person name="Bailey B.A."/>
        </authorList>
    </citation>
    <scope>NUCLEOTIDE SEQUENCE [LARGE SCALE GENOMIC DNA]</scope>
    <source>
        <strain evidence="3 4">GH-76</strain>
    </source>
</reference>
<dbReference type="InterPro" id="IPR001810">
    <property type="entry name" value="F-box_dom"/>
</dbReference>
<evidence type="ECO:0000313" key="3">
    <source>
        <dbReference type="EMBL" id="KAL0571231.1"/>
    </source>
</evidence>
<feature type="domain" description="F-box" evidence="2">
    <location>
        <begin position="79"/>
        <end position="105"/>
    </location>
</feature>
<dbReference type="Proteomes" id="UP001465976">
    <property type="component" value="Unassembled WGS sequence"/>
</dbReference>
<dbReference type="Pfam" id="PF00646">
    <property type="entry name" value="F-box"/>
    <property type="match status" value="1"/>
</dbReference>
<gene>
    <name evidence="3" type="ORF">V5O48_010738</name>
</gene>
<dbReference type="CDD" id="cd09917">
    <property type="entry name" value="F-box_SF"/>
    <property type="match status" value="1"/>
</dbReference>
<dbReference type="EMBL" id="JBAHYK010000799">
    <property type="protein sequence ID" value="KAL0571231.1"/>
    <property type="molecule type" value="Genomic_DNA"/>
</dbReference>
<proteinExistence type="predicted"/>
<evidence type="ECO:0000313" key="4">
    <source>
        <dbReference type="Proteomes" id="UP001465976"/>
    </source>
</evidence>
<feature type="compositionally biased region" description="Basic residues" evidence="1">
    <location>
        <begin position="8"/>
        <end position="17"/>
    </location>
</feature>
<accession>A0ABR3F7L6</accession>
<name>A0ABR3F7L6_9AGAR</name>
<evidence type="ECO:0000256" key="1">
    <source>
        <dbReference type="SAM" id="MobiDB-lite"/>
    </source>
</evidence>
<organism evidence="3 4">
    <name type="scientific">Marasmius crinis-equi</name>
    <dbReference type="NCBI Taxonomy" id="585013"/>
    <lineage>
        <taxon>Eukaryota</taxon>
        <taxon>Fungi</taxon>
        <taxon>Dikarya</taxon>
        <taxon>Basidiomycota</taxon>
        <taxon>Agaricomycotina</taxon>
        <taxon>Agaricomycetes</taxon>
        <taxon>Agaricomycetidae</taxon>
        <taxon>Agaricales</taxon>
        <taxon>Marasmiineae</taxon>
        <taxon>Marasmiaceae</taxon>
        <taxon>Marasmius</taxon>
    </lineage>
</organism>
<sequence>MSEDSKPRLRRSTRGGKRIVAYSEEVEDESDEVFKPSPKKRKKTVNTPVQVDGLGQKSTNRRRYRSLVGATSYLTYKPQIFGYLNPQDLLHLSRTSKDLRSLLFSRSTNSVWKEARSNVEDLPEIPENMSEPAYAHLCFDTQCDLCNNKHPAVNLFWHDRTRSCKGCLDRSRNTWLSLEVERHPRAHDERELASITYHCERDALMNGLWKILRYRGDIVDFDKERDVYEYFICSHTSWQKLLEEWNINKNDSVWIERKMAEGKAIHQHATEMSKWWQRRVLEHEAELNTKRKAREHAILQRLSGLGWKEELDLQRPLNDLEFLKEFRIATQAKKLTEKDWNDLRPKLEEALQKAKEHRLAVELRARWRQRFLKFKDLLQAELDKSPFNTVGPSAFDLAKLPQFQSKLFLPIDHDVTEEDLLDVFTEIPQIRDRWVRAREDDLVTLLRKGGLANVTREMLRYASTIFECDECCSPCVYPRPLVHRCSRYEHSSWPLITQDGAELSFSDFLCATNGKVWDVSHYVFSNSRMMRVRRVLSAMALPANATVEDIRASNVWLENRDSLRRRVLYPAMGAAYNNLAFYLLDWTVLSAEQVAQAVRQSRRPEYSVDCVCVYCQTMLKSSWELAQHLKVRHAVSEWTHRDVIFHMDMPLAALEYEPLRREEPA</sequence>
<evidence type="ECO:0000259" key="2">
    <source>
        <dbReference type="Pfam" id="PF00646"/>
    </source>
</evidence>
<keyword evidence="4" id="KW-1185">Reference proteome</keyword>
<protein>
    <recommendedName>
        <fullName evidence="2">F-box domain-containing protein</fullName>
    </recommendedName>
</protein>
<feature type="region of interest" description="Disordered" evidence="1">
    <location>
        <begin position="1"/>
        <end position="46"/>
    </location>
</feature>